<evidence type="ECO:0000256" key="1">
    <source>
        <dbReference type="SAM" id="MobiDB-lite"/>
    </source>
</evidence>
<sequence>MGATLSMIKTLFIPALIALLAYIIITFAVIPLIRFYHNRYSHYLPLDTITTQTSSIRQRMQSVAGRFLVPSTWQQRLRDRAAAGGGLGFAGGLMAGGFLGRQTMDDDTEFLSDGEDFDHDINGGSEGLVLGEEGEELGEIRRGEALLRGLPSQGAYNTNRLSRDLEQGFMDDSDDDEPPARRR</sequence>
<feature type="region of interest" description="Disordered" evidence="1">
    <location>
        <begin position="151"/>
        <end position="183"/>
    </location>
</feature>
<organism evidence="4">
    <name type="scientific">Grosmannia clavigera (strain kw1407 / UAMH 11150)</name>
    <name type="common">Blue stain fungus</name>
    <name type="synonym">Graphiocladiella clavigera</name>
    <dbReference type="NCBI Taxonomy" id="655863"/>
    <lineage>
        <taxon>Eukaryota</taxon>
        <taxon>Fungi</taxon>
        <taxon>Dikarya</taxon>
        <taxon>Ascomycota</taxon>
        <taxon>Pezizomycotina</taxon>
        <taxon>Sordariomycetes</taxon>
        <taxon>Sordariomycetidae</taxon>
        <taxon>Ophiostomatales</taxon>
        <taxon>Ophiostomataceae</taxon>
        <taxon>Leptographium</taxon>
    </lineage>
</organism>
<dbReference type="RefSeq" id="XP_014173244.1">
    <property type="nucleotide sequence ID" value="XM_014317769.1"/>
</dbReference>
<dbReference type="OrthoDB" id="5427070at2759"/>
<evidence type="ECO:0000313" key="4">
    <source>
        <dbReference type="Proteomes" id="UP000007796"/>
    </source>
</evidence>
<dbReference type="STRING" id="655863.F0XD00"/>
<feature type="transmembrane region" description="Helical" evidence="2">
    <location>
        <begin position="12"/>
        <end position="33"/>
    </location>
</feature>
<dbReference type="InParanoid" id="F0XD00"/>
<dbReference type="eggNOG" id="ENOG502SSYK">
    <property type="taxonomic scope" value="Eukaryota"/>
</dbReference>
<keyword evidence="4" id="KW-1185">Reference proteome</keyword>
<dbReference type="AlphaFoldDB" id="F0XD00"/>
<name>F0XD00_GROCL</name>
<gene>
    <name evidence="3" type="ORF">CMQ_690</name>
</gene>
<dbReference type="EMBL" id="GL629765">
    <property type="protein sequence ID" value="EFX03762.1"/>
    <property type="molecule type" value="Genomic_DNA"/>
</dbReference>
<accession>F0XD00</accession>
<protein>
    <submittedName>
        <fullName evidence="3">Uncharacterized protein</fullName>
    </submittedName>
</protein>
<keyword evidence="2" id="KW-0472">Membrane</keyword>
<reference evidence="3 4" key="1">
    <citation type="journal article" date="2011" name="Proc. Natl. Acad. Sci. U.S.A.">
        <title>Genome and transcriptome analyses of the mountain pine beetle-fungal symbiont Grosmannia clavigera, a lodgepole pine pathogen.</title>
        <authorList>
            <person name="DiGuistini S."/>
            <person name="Wang Y."/>
            <person name="Liao N.Y."/>
            <person name="Taylor G."/>
            <person name="Tanguay P."/>
            <person name="Feau N."/>
            <person name="Henrissat B."/>
            <person name="Chan S.K."/>
            <person name="Hesse-Orce U."/>
            <person name="Alamouti S.M."/>
            <person name="Tsui C.K.M."/>
            <person name="Docking R.T."/>
            <person name="Levasseur A."/>
            <person name="Haridas S."/>
            <person name="Robertson G."/>
            <person name="Birol I."/>
            <person name="Holt R.A."/>
            <person name="Marra M.A."/>
            <person name="Hamelin R.C."/>
            <person name="Hirst M."/>
            <person name="Jones S.J.M."/>
            <person name="Bohlmann J."/>
            <person name="Breuil C."/>
        </authorList>
    </citation>
    <scope>NUCLEOTIDE SEQUENCE [LARGE SCALE GENOMIC DNA]</scope>
    <source>
        <strain evidence="4">kw1407 / UAMH 11150</strain>
    </source>
</reference>
<keyword evidence="2" id="KW-1133">Transmembrane helix</keyword>
<dbReference type="GeneID" id="25980384"/>
<evidence type="ECO:0000313" key="3">
    <source>
        <dbReference type="EMBL" id="EFX03762.1"/>
    </source>
</evidence>
<dbReference type="Proteomes" id="UP000007796">
    <property type="component" value="Unassembled WGS sequence"/>
</dbReference>
<evidence type="ECO:0000256" key="2">
    <source>
        <dbReference type="SAM" id="Phobius"/>
    </source>
</evidence>
<dbReference type="HOGENOM" id="CLU_092550_0_1_1"/>
<proteinExistence type="predicted"/>
<keyword evidence="2" id="KW-0812">Transmembrane</keyword>